<dbReference type="PRINTS" id="PR00380">
    <property type="entry name" value="KINESINHEAVY"/>
</dbReference>
<dbReference type="GO" id="GO:0005524">
    <property type="term" value="F:ATP binding"/>
    <property type="evidence" value="ECO:0007669"/>
    <property type="project" value="UniProtKB-UniRule"/>
</dbReference>
<keyword evidence="6 11" id="KW-0175">Coiled coil</keyword>
<dbReference type="SMART" id="SM00129">
    <property type="entry name" value="KISc"/>
    <property type="match status" value="1"/>
</dbReference>
<evidence type="ECO:0000313" key="13">
    <source>
        <dbReference type="Ensembl" id="ENSCCRP00020047757.1"/>
    </source>
</evidence>
<evidence type="ECO:0000256" key="7">
    <source>
        <dbReference type="ARBA" id="ARBA00023175"/>
    </source>
</evidence>
<evidence type="ECO:0000256" key="3">
    <source>
        <dbReference type="ARBA" id="ARBA00022701"/>
    </source>
</evidence>
<evidence type="ECO:0000256" key="4">
    <source>
        <dbReference type="ARBA" id="ARBA00022741"/>
    </source>
</evidence>
<proteinExistence type="inferred from homology"/>
<keyword evidence="7 9" id="KW-0505">Motor protein</keyword>
<dbReference type="Ensembl" id="ENSCCRT00020052044.1">
    <property type="protein sequence ID" value="ENSCCRP00020047757.1"/>
    <property type="gene ID" value="ENSCCRG00020020050.1"/>
</dbReference>
<evidence type="ECO:0000256" key="11">
    <source>
        <dbReference type="SAM" id="Coils"/>
    </source>
</evidence>
<reference evidence="13" key="1">
    <citation type="submission" date="2025-08" db="UniProtKB">
        <authorList>
            <consortium name="Ensembl"/>
        </authorList>
    </citation>
    <scope>IDENTIFICATION</scope>
</reference>
<dbReference type="PANTHER" id="PTHR47968:SF36">
    <property type="entry name" value="KINESIN HEAVY CHAIN ISOFORM X1"/>
    <property type="match status" value="1"/>
</dbReference>
<keyword evidence="3 10" id="KW-0493">Microtubule</keyword>
<keyword evidence="8" id="KW-0206">Cytoskeleton</keyword>
<feature type="binding site" evidence="9">
    <location>
        <begin position="87"/>
        <end position="94"/>
    </location>
    <ligand>
        <name>ATP</name>
        <dbReference type="ChEBI" id="CHEBI:30616"/>
    </ligand>
</feature>
<evidence type="ECO:0000256" key="8">
    <source>
        <dbReference type="ARBA" id="ARBA00023212"/>
    </source>
</evidence>
<dbReference type="InterPro" id="IPR027640">
    <property type="entry name" value="Kinesin-like_fam"/>
</dbReference>
<protein>
    <recommendedName>
        <fullName evidence="10">Kinesin-like protein</fullName>
    </recommendedName>
</protein>
<keyword evidence="5 9" id="KW-0067">ATP-binding</keyword>
<dbReference type="GO" id="GO:0003777">
    <property type="term" value="F:microtubule motor activity"/>
    <property type="evidence" value="ECO:0007669"/>
    <property type="project" value="InterPro"/>
</dbReference>
<dbReference type="FunFam" id="3.40.850.10:FF:000009">
    <property type="entry name" value="Kinesin-like protein"/>
    <property type="match status" value="1"/>
</dbReference>
<feature type="coiled-coil region" evidence="11">
    <location>
        <begin position="332"/>
        <end position="366"/>
    </location>
</feature>
<dbReference type="InterPro" id="IPR036961">
    <property type="entry name" value="Kinesin_motor_dom_sf"/>
</dbReference>
<evidence type="ECO:0000256" key="5">
    <source>
        <dbReference type="ARBA" id="ARBA00022840"/>
    </source>
</evidence>
<dbReference type="Gene3D" id="6.10.250.1590">
    <property type="match status" value="1"/>
</dbReference>
<dbReference type="Gene3D" id="3.40.850.10">
    <property type="entry name" value="Kinesin motor domain"/>
    <property type="match status" value="1"/>
</dbReference>
<evidence type="ECO:0000256" key="9">
    <source>
        <dbReference type="PROSITE-ProRule" id="PRU00283"/>
    </source>
</evidence>
<dbReference type="InterPro" id="IPR019821">
    <property type="entry name" value="Kinesin_motor_CS"/>
</dbReference>
<evidence type="ECO:0000256" key="2">
    <source>
        <dbReference type="ARBA" id="ARBA00022490"/>
    </source>
</evidence>
<dbReference type="Pfam" id="PF00225">
    <property type="entry name" value="Kinesin"/>
    <property type="match status" value="1"/>
</dbReference>
<evidence type="ECO:0000256" key="6">
    <source>
        <dbReference type="ARBA" id="ARBA00023054"/>
    </source>
</evidence>
<dbReference type="PROSITE" id="PS00411">
    <property type="entry name" value="KINESIN_MOTOR_1"/>
    <property type="match status" value="1"/>
</dbReference>
<dbReference type="Proteomes" id="UP000694701">
    <property type="component" value="Unplaced"/>
</dbReference>
<dbReference type="SUPFAM" id="SSF52540">
    <property type="entry name" value="P-loop containing nucleoside triphosphate hydrolases"/>
    <property type="match status" value="1"/>
</dbReference>
<dbReference type="GO" id="GO:0005874">
    <property type="term" value="C:microtubule"/>
    <property type="evidence" value="ECO:0007669"/>
    <property type="project" value="UniProtKB-KW"/>
</dbReference>
<evidence type="ECO:0000256" key="1">
    <source>
        <dbReference type="ARBA" id="ARBA00004245"/>
    </source>
</evidence>
<dbReference type="AlphaFoldDB" id="A0A8C2EXX8"/>
<dbReference type="GO" id="GO:0007018">
    <property type="term" value="P:microtubule-based movement"/>
    <property type="evidence" value="ECO:0007669"/>
    <property type="project" value="InterPro"/>
</dbReference>
<comment type="similarity">
    <text evidence="9 10">Belongs to the TRAFAC class myosin-kinesin ATPase superfamily. Kinesin family.</text>
</comment>
<accession>A0A8C2EXX8</accession>
<comment type="subcellular location">
    <subcellularLocation>
        <location evidence="1">Cytoplasm</location>
        <location evidence="1">Cytoskeleton</location>
    </subcellularLocation>
</comment>
<keyword evidence="4 9" id="KW-0547">Nucleotide-binding</keyword>
<evidence type="ECO:0000256" key="10">
    <source>
        <dbReference type="RuleBase" id="RU000394"/>
    </source>
</evidence>
<feature type="domain" description="Kinesin motor" evidence="12">
    <location>
        <begin position="10"/>
        <end position="327"/>
    </location>
</feature>
<evidence type="ECO:0000313" key="14">
    <source>
        <dbReference type="Proteomes" id="UP000694701"/>
    </source>
</evidence>
<feature type="coiled-coil region" evidence="11">
    <location>
        <begin position="431"/>
        <end position="514"/>
    </location>
</feature>
<name>A0A8C2EXX8_CYPCA</name>
<dbReference type="InterPro" id="IPR001752">
    <property type="entry name" value="Kinesin_motor_dom"/>
</dbReference>
<dbReference type="GO" id="GO:0008017">
    <property type="term" value="F:microtubule binding"/>
    <property type="evidence" value="ECO:0007669"/>
    <property type="project" value="InterPro"/>
</dbReference>
<dbReference type="PANTHER" id="PTHR47968">
    <property type="entry name" value="CENTROMERE PROTEIN E"/>
    <property type="match status" value="1"/>
</dbReference>
<organism evidence="13 14">
    <name type="scientific">Cyprinus carpio</name>
    <name type="common">Common carp</name>
    <dbReference type="NCBI Taxonomy" id="7962"/>
    <lineage>
        <taxon>Eukaryota</taxon>
        <taxon>Metazoa</taxon>
        <taxon>Chordata</taxon>
        <taxon>Craniata</taxon>
        <taxon>Vertebrata</taxon>
        <taxon>Euteleostomi</taxon>
        <taxon>Actinopterygii</taxon>
        <taxon>Neopterygii</taxon>
        <taxon>Teleostei</taxon>
        <taxon>Ostariophysi</taxon>
        <taxon>Cypriniformes</taxon>
        <taxon>Cyprinidae</taxon>
        <taxon>Cyprininae</taxon>
        <taxon>Cyprinus</taxon>
    </lineage>
</organism>
<keyword evidence="2" id="KW-0963">Cytoplasm</keyword>
<sequence length="649" mass="73432">PADTPLAECNIKVLCRFRPLNQAEILRGDKFLPTFQGDDTVIIGGKPYVFDHVFPTNTTQEQVYNTCAKQIVKDVLGGYNGTIFAYGQTSSGKTHTMEGKLHDPQQMGIIPRIAEDIFNHIFSMDENLEFHIKVSYFEIYMEKIRDLLDVTKTNLSVHEDKNRVPYVKGCTERFVSSPEEVMDVIDEGKSNRHVAVTNMNEHSSRSHSIFLINIKQEHVETEQKLCGKLYLVDLAGSEKVSKTGAAGAVLDEAKNINKSLSSLGNVISALAEGTTHVPYRDSKMTRILQDSLGGNCRTTMFICCSPSSYNDAETKSTLMFGQRAKTIKNTASINLELTAEQWKRKYEKEKEKSKSLRDTIQRLELELLRWRSGEPLHCSDESSQFYLYSALYNTNFTTCDDEINLQCQLAEKLKEQILDQDELLASTRGDSDKVQTELGRLQTESESAKSEVREVLQALEELAVNYDQKSQEVEEKNLHNKQLAEQLSLKMANLMELEAELAQMQEVSSQQRKRIADVLNGLMKDLSEFSSIVGNGEIKLPVEISGAIEEEFTVARLYISKIKSEVKSMVKRCRQLENMQLECHRKMEETSRELSSCQLLVSQVCVCVLLHRPSALFSTHRINSIAMKIVERSATNIFPNLSAEVFLQV</sequence>
<dbReference type="CDD" id="cd01369">
    <property type="entry name" value="KISc_KHC_KIF5"/>
    <property type="match status" value="1"/>
</dbReference>
<evidence type="ECO:0000259" key="12">
    <source>
        <dbReference type="PROSITE" id="PS50067"/>
    </source>
</evidence>
<dbReference type="PROSITE" id="PS50067">
    <property type="entry name" value="KINESIN_MOTOR_2"/>
    <property type="match status" value="1"/>
</dbReference>
<dbReference type="GO" id="GO:0048731">
    <property type="term" value="P:system development"/>
    <property type="evidence" value="ECO:0007669"/>
    <property type="project" value="UniProtKB-ARBA"/>
</dbReference>
<dbReference type="InterPro" id="IPR027417">
    <property type="entry name" value="P-loop_NTPase"/>
</dbReference>